<sequence length="125" mass="13880">MKGLLLSSVHLSPVGRKSIGLTGDISTSRKSGMKEAKAKELGMGTPPSRNFQHLSMGTIRKAHHLFELEEMQGCLLIYLLEGQDKQGSPYCVGADAFGKSQMARMRKQPAELEDQERQHAWSHMI</sequence>
<name>A0ABC8TG94_9AQUA</name>
<evidence type="ECO:0000313" key="3">
    <source>
        <dbReference type="Proteomes" id="UP001642360"/>
    </source>
</evidence>
<evidence type="ECO:0000256" key="1">
    <source>
        <dbReference type="SAM" id="MobiDB-lite"/>
    </source>
</evidence>
<reference evidence="2 3" key="1">
    <citation type="submission" date="2024-02" db="EMBL/GenBank/DDBJ databases">
        <authorList>
            <person name="Vignale AGUSTIN F."/>
            <person name="Sosa J E."/>
            <person name="Modenutti C."/>
        </authorList>
    </citation>
    <scope>NUCLEOTIDE SEQUENCE [LARGE SCALE GENOMIC DNA]</scope>
</reference>
<accession>A0ABC8TG94</accession>
<comment type="caution">
    <text evidence="2">The sequence shown here is derived from an EMBL/GenBank/DDBJ whole genome shotgun (WGS) entry which is preliminary data.</text>
</comment>
<gene>
    <name evidence="2" type="ORF">ILEXP_LOCUS37733</name>
</gene>
<dbReference type="EMBL" id="CAUOFW020005057">
    <property type="protein sequence ID" value="CAK9168354.1"/>
    <property type="molecule type" value="Genomic_DNA"/>
</dbReference>
<dbReference type="AlphaFoldDB" id="A0ABC8TG94"/>
<dbReference type="Proteomes" id="UP001642360">
    <property type="component" value="Unassembled WGS sequence"/>
</dbReference>
<feature type="region of interest" description="Disordered" evidence="1">
    <location>
        <begin position="22"/>
        <end position="49"/>
    </location>
</feature>
<evidence type="ECO:0000313" key="2">
    <source>
        <dbReference type="EMBL" id="CAK9168354.1"/>
    </source>
</evidence>
<protein>
    <submittedName>
        <fullName evidence="2">Uncharacterized protein</fullName>
    </submittedName>
</protein>
<proteinExistence type="predicted"/>
<keyword evidence="3" id="KW-1185">Reference proteome</keyword>
<organism evidence="2 3">
    <name type="scientific">Ilex paraguariensis</name>
    <name type="common">yerba mate</name>
    <dbReference type="NCBI Taxonomy" id="185542"/>
    <lineage>
        <taxon>Eukaryota</taxon>
        <taxon>Viridiplantae</taxon>
        <taxon>Streptophyta</taxon>
        <taxon>Embryophyta</taxon>
        <taxon>Tracheophyta</taxon>
        <taxon>Spermatophyta</taxon>
        <taxon>Magnoliopsida</taxon>
        <taxon>eudicotyledons</taxon>
        <taxon>Gunneridae</taxon>
        <taxon>Pentapetalae</taxon>
        <taxon>asterids</taxon>
        <taxon>campanulids</taxon>
        <taxon>Aquifoliales</taxon>
        <taxon>Aquifoliaceae</taxon>
        <taxon>Ilex</taxon>
    </lineage>
</organism>